<dbReference type="PANTHER" id="PTHR43046">
    <property type="entry name" value="GDP-MANNOSE MANNOSYL HYDROLASE"/>
    <property type="match status" value="1"/>
</dbReference>
<dbReference type="PROSITE" id="PS51462">
    <property type="entry name" value="NUDIX"/>
    <property type="match status" value="1"/>
</dbReference>
<evidence type="ECO:0000259" key="3">
    <source>
        <dbReference type="PROSITE" id="PS51462"/>
    </source>
</evidence>
<dbReference type="InterPro" id="IPR020084">
    <property type="entry name" value="NUDIX_hydrolase_CS"/>
</dbReference>
<feature type="domain" description="Nudix hydrolase" evidence="3">
    <location>
        <begin position="7"/>
        <end position="135"/>
    </location>
</feature>
<dbReference type="SUPFAM" id="SSF55811">
    <property type="entry name" value="Nudix"/>
    <property type="match status" value="1"/>
</dbReference>
<dbReference type="EMBL" id="JADWOX010000013">
    <property type="protein sequence ID" value="MBI1685449.1"/>
    <property type="molecule type" value="Genomic_DNA"/>
</dbReference>
<evidence type="ECO:0000313" key="4">
    <source>
        <dbReference type="EMBL" id="MBI1685449.1"/>
    </source>
</evidence>
<organism evidence="4 5">
    <name type="scientific">Caulobacter hibisci</name>
    <dbReference type="NCBI Taxonomy" id="2035993"/>
    <lineage>
        <taxon>Bacteria</taxon>
        <taxon>Pseudomonadati</taxon>
        <taxon>Pseudomonadota</taxon>
        <taxon>Alphaproteobacteria</taxon>
        <taxon>Caulobacterales</taxon>
        <taxon>Caulobacteraceae</taxon>
        <taxon>Caulobacter</taxon>
    </lineage>
</organism>
<dbReference type="Gene3D" id="3.90.79.10">
    <property type="entry name" value="Nucleoside Triphosphate Pyrophosphohydrolase"/>
    <property type="match status" value="1"/>
</dbReference>
<dbReference type="RefSeq" id="WP_198577359.1">
    <property type="nucleotide sequence ID" value="NZ_JADWOX010000013.1"/>
</dbReference>
<dbReference type="Proteomes" id="UP000639859">
    <property type="component" value="Unassembled WGS sequence"/>
</dbReference>
<dbReference type="InterPro" id="IPR000086">
    <property type="entry name" value="NUDIX_hydrolase_dom"/>
</dbReference>
<reference evidence="4 5" key="1">
    <citation type="submission" date="2020-11" db="EMBL/GenBank/DDBJ databases">
        <title>genome sequence of strain KACC 18849.</title>
        <authorList>
            <person name="Gao J."/>
            <person name="Zhang X."/>
        </authorList>
    </citation>
    <scope>NUCLEOTIDE SEQUENCE [LARGE SCALE GENOMIC DNA]</scope>
    <source>
        <strain evidence="4 5">KACC 18849</strain>
    </source>
</reference>
<dbReference type="Pfam" id="PF00293">
    <property type="entry name" value="NUDIX"/>
    <property type="match status" value="1"/>
</dbReference>
<gene>
    <name evidence="4" type="ORF">I4Q42_17400</name>
</gene>
<comment type="caution">
    <text evidence="4">The sequence shown here is derived from an EMBL/GenBank/DDBJ whole genome shotgun (WGS) entry which is preliminary data.</text>
</comment>
<keyword evidence="2" id="KW-0378">Hydrolase</keyword>
<proteinExistence type="predicted"/>
<sequence length="137" mass="14604">MNDSPPRPRVGCGAAIIDGQGRILLVQRRREPEAGHWGQPGGKLDWGEAGRACAEREIREELGIQVVAGPVLAVTDMIGEDSHWLAVTYRADGCVGEPAIQEPDAIADWGWFVLDALPAPLTQATRDAVAALKASKA</sequence>
<dbReference type="InterPro" id="IPR015797">
    <property type="entry name" value="NUDIX_hydrolase-like_dom_sf"/>
</dbReference>
<keyword evidence="5" id="KW-1185">Reference proteome</keyword>
<evidence type="ECO:0000313" key="5">
    <source>
        <dbReference type="Proteomes" id="UP000639859"/>
    </source>
</evidence>
<name>A0ABS0T0Z0_9CAUL</name>
<accession>A0ABS0T0Z0</accession>
<dbReference type="PANTHER" id="PTHR43046:SF14">
    <property type="entry name" value="MUTT_NUDIX FAMILY PROTEIN"/>
    <property type="match status" value="1"/>
</dbReference>
<protein>
    <submittedName>
        <fullName evidence="4">NUDIX domain-containing protein</fullName>
    </submittedName>
</protein>
<evidence type="ECO:0000256" key="2">
    <source>
        <dbReference type="ARBA" id="ARBA00022801"/>
    </source>
</evidence>
<evidence type="ECO:0000256" key="1">
    <source>
        <dbReference type="ARBA" id="ARBA00001946"/>
    </source>
</evidence>
<comment type="cofactor">
    <cofactor evidence="1">
        <name>Mg(2+)</name>
        <dbReference type="ChEBI" id="CHEBI:18420"/>
    </cofactor>
</comment>
<dbReference type="PROSITE" id="PS00893">
    <property type="entry name" value="NUDIX_BOX"/>
    <property type="match status" value="1"/>
</dbReference>